<dbReference type="Pfam" id="PF00050">
    <property type="entry name" value="Kazal_1"/>
    <property type="match status" value="1"/>
</dbReference>
<evidence type="ECO:0000259" key="2">
    <source>
        <dbReference type="PROSITE" id="PS51465"/>
    </source>
</evidence>
<dbReference type="Proteomes" id="UP000094527">
    <property type="component" value="Unassembled WGS sequence"/>
</dbReference>
<feature type="signal peptide" evidence="1">
    <location>
        <begin position="1"/>
        <end position="23"/>
    </location>
</feature>
<dbReference type="SUPFAM" id="SSF100895">
    <property type="entry name" value="Kazal-type serine protease inhibitors"/>
    <property type="match status" value="1"/>
</dbReference>
<feature type="chain" id="PRO_5008903445" evidence="1">
    <location>
        <begin position="24"/>
        <end position="68"/>
    </location>
</feature>
<dbReference type="InterPro" id="IPR053265">
    <property type="entry name" value="Serpin"/>
</dbReference>
<accession>A0A1D2M3R2</accession>
<dbReference type="SMART" id="SM00280">
    <property type="entry name" value="KAZAL"/>
    <property type="match status" value="1"/>
</dbReference>
<dbReference type="InterPro" id="IPR036058">
    <property type="entry name" value="Kazal_dom_sf"/>
</dbReference>
<reference evidence="3 4" key="1">
    <citation type="journal article" date="2016" name="Genome Biol. Evol.">
        <title>Gene Family Evolution Reflects Adaptation to Soil Environmental Stressors in the Genome of the Collembolan Orchesella cincta.</title>
        <authorList>
            <person name="Faddeeva-Vakhrusheva A."/>
            <person name="Derks M.F."/>
            <person name="Anvar S.Y."/>
            <person name="Agamennone V."/>
            <person name="Suring W."/>
            <person name="Smit S."/>
            <person name="van Straalen N.M."/>
            <person name="Roelofs D."/>
        </authorList>
    </citation>
    <scope>NUCLEOTIDE SEQUENCE [LARGE SCALE GENOMIC DNA]</scope>
    <source>
        <tissue evidence="3">Mixed pool</tissue>
    </source>
</reference>
<feature type="domain" description="Kazal-like" evidence="2">
    <location>
        <begin position="20"/>
        <end position="68"/>
    </location>
</feature>
<dbReference type="CDD" id="cd00104">
    <property type="entry name" value="KAZAL_FS"/>
    <property type="match status" value="1"/>
</dbReference>
<keyword evidence="4" id="KW-1185">Reference proteome</keyword>
<organism evidence="3 4">
    <name type="scientific">Orchesella cincta</name>
    <name type="common">Springtail</name>
    <name type="synonym">Podura cincta</name>
    <dbReference type="NCBI Taxonomy" id="48709"/>
    <lineage>
        <taxon>Eukaryota</taxon>
        <taxon>Metazoa</taxon>
        <taxon>Ecdysozoa</taxon>
        <taxon>Arthropoda</taxon>
        <taxon>Hexapoda</taxon>
        <taxon>Collembola</taxon>
        <taxon>Entomobryomorpha</taxon>
        <taxon>Entomobryoidea</taxon>
        <taxon>Orchesellidae</taxon>
        <taxon>Orchesellinae</taxon>
        <taxon>Orchesella</taxon>
    </lineage>
</organism>
<dbReference type="PANTHER" id="PTHR21131:SF0">
    <property type="entry name" value="GEO10195P1-RELATED"/>
    <property type="match status" value="1"/>
</dbReference>
<evidence type="ECO:0000313" key="4">
    <source>
        <dbReference type="Proteomes" id="UP000094527"/>
    </source>
</evidence>
<dbReference type="EMBL" id="LJIJ01004959">
    <property type="protein sequence ID" value="ODM87617.1"/>
    <property type="molecule type" value="Genomic_DNA"/>
</dbReference>
<protein>
    <submittedName>
        <fullName evidence="3">Serine protease inhibitor dipetalogastin</fullName>
    </submittedName>
</protein>
<comment type="caution">
    <text evidence="3">The sequence shown here is derived from an EMBL/GenBank/DDBJ whole genome shotgun (WGS) entry which is preliminary data.</text>
</comment>
<dbReference type="Gene3D" id="3.30.60.30">
    <property type="match status" value="1"/>
</dbReference>
<dbReference type="PROSITE" id="PS51465">
    <property type="entry name" value="KAZAL_2"/>
    <property type="match status" value="1"/>
</dbReference>
<dbReference type="InterPro" id="IPR002350">
    <property type="entry name" value="Kazal_dom"/>
</dbReference>
<name>A0A1D2M3R2_ORCCI</name>
<evidence type="ECO:0000256" key="1">
    <source>
        <dbReference type="SAM" id="SignalP"/>
    </source>
</evidence>
<evidence type="ECO:0000313" key="3">
    <source>
        <dbReference type="EMBL" id="ODM87617.1"/>
    </source>
</evidence>
<dbReference type="AlphaFoldDB" id="A0A1D2M3R2"/>
<keyword evidence="1" id="KW-0732">Signal</keyword>
<proteinExistence type="predicted"/>
<dbReference type="OMA" id="PANWEPV"/>
<sequence>MKCFSFVLVVLLLVNFMATITTAGPCMCLKLYTPVCGSDGKTYGNECELNCAVNENPGLTKIKDDECE</sequence>
<gene>
    <name evidence="3" type="ORF">Ocin01_19064</name>
</gene>
<dbReference type="PANTHER" id="PTHR21131">
    <property type="entry name" value="SERINE-TYPE ENDOPEPTIDASE INHIBITOR"/>
    <property type="match status" value="1"/>
</dbReference>
<dbReference type="PROSITE" id="PS00282">
    <property type="entry name" value="KAZAL_1"/>
    <property type="match status" value="1"/>
</dbReference>
<dbReference type="OrthoDB" id="328123at2759"/>